<proteinExistence type="predicted"/>
<feature type="coiled-coil region" evidence="1">
    <location>
        <begin position="43"/>
        <end position="115"/>
    </location>
</feature>
<feature type="coiled-coil region" evidence="1">
    <location>
        <begin position="544"/>
        <end position="595"/>
    </location>
</feature>
<evidence type="ECO:0000313" key="2">
    <source>
        <dbReference type="EMBL" id="DAD73663.1"/>
    </source>
</evidence>
<accession>A0A8S5LUY2</accession>
<organism evidence="2">
    <name type="scientific">Siphoviridae sp. ctRg61</name>
    <dbReference type="NCBI Taxonomy" id="2826335"/>
    <lineage>
        <taxon>Viruses</taxon>
        <taxon>Duplodnaviria</taxon>
        <taxon>Heunggongvirae</taxon>
        <taxon>Uroviricota</taxon>
        <taxon>Caudoviricetes</taxon>
    </lineage>
</organism>
<protein>
    <submittedName>
        <fullName evidence="2">Tail tape measure protein</fullName>
    </submittedName>
</protein>
<name>A0A8S5LUY2_9CAUD</name>
<keyword evidence="1" id="KW-0175">Coiled coil</keyword>
<dbReference type="EMBL" id="BK014742">
    <property type="protein sequence ID" value="DAD73663.1"/>
    <property type="molecule type" value="Genomic_DNA"/>
</dbReference>
<evidence type="ECO:0000256" key="1">
    <source>
        <dbReference type="SAM" id="Coils"/>
    </source>
</evidence>
<reference evidence="2" key="1">
    <citation type="journal article" date="2021" name="Proc. Natl. Acad. Sci. U.S.A.">
        <title>A Catalog of Tens of Thousands of Viruses from Human Metagenomes Reveals Hidden Associations with Chronic Diseases.</title>
        <authorList>
            <person name="Tisza M.J."/>
            <person name="Buck C.B."/>
        </authorList>
    </citation>
    <scope>NUCLEOTIDE SEQUENCE</scope>
    <source>
        <strain evidence="2">CtRg61</strain>
    </source>
</reference>
<sequence>MAKIGIDTTGVQNGLTEADSAMRAFSREMREVNNVIAQGGNSAEMAAQRNQLYAEQITQLNRRLEALRSVEEDINRARANGNIDESEYRAYRREIEQTENALQNLREQQRDIGANAGKDYDKVVSALQNVEKVALATTGAVAAALGKLSSDALSAYSQYEQLVGGIETLFAGAEDIVLENAENAFKTAGVSANNYMQTVTSFSATLLQGLDGDTEKAARIADQALIDMADNANKMGTAMGSIQYAYQGFAKQNFTMLDNLKLGYGGSQAEMARLINDSGVLNGEIIATAENVKQIPFDKIIEAIHVIQTNLGITGTTALEAETTLEGSMNKLKASWENALVDIARPLDDFAQGGLTILNDNIDTIKEALVQMMEKIKPLLDDALVKLQAFIDSGGVEKLADGFVDLVTFIVNQKDVILGVFAALEVALGADRITKAVKGIKELKDAISGVASVANAATGGIEAFGIGLSGWILVAGAAALAAAEVASGLNSIADAMTRVNMETKKSDDNVKNMSDRWNGISEMESGLDKYNAASDMLDDIMASEEEWNSRYKKTIDELNVLQEKKFKTSDETARMKELQKQKDSLDAEYAALQLYHTKCTNEINKYDAQTLVSLERSAEAQANAQANAGKTNKQAVEDAWAKIRETTKAKMDELDDQLATHKIDDNTYWAQRKAYLEAHRDEESEEWWKYYDAVTDHYDKLSKTEKTAADKSAKEAETALKDSYSKRYEALKRQQKENGYGDSWLADELKKMLSELTEGSELYNTYYDKWLDLTDKISDATEKATEKEVKEWKTSSDKVSDAVEKKYEQVQKAFEKAKSSYISALDLSASKKAEDDVYSRLGLARPKNGEESADSQYDFSSDTIAKQTKELDEYTRNMERLEKSDIPEEYLENIRSMSFDKRKEYVKELLKLSPERLKKHYADISKYYRSAEKAGRSDTQSLRDDADKAAEEAKNTIKTSLDGLSSNAYESGKAAAEAYWKGFKEYKADTDKLMGVTSAGSGGSTSSAAAVTPVNLTINVNGKQVATVNTEDYLNRMKNEGGVIDV</sequence>